<name>A0A6G1GY39_9PEZI</name>
<evidence type="ECO:0000313" key="4">
    <source>
        <dbReference type="Proteomes" id="UP000800041"/>
    </source>
</evidence>
<feature type="signal peptide" evidence="2">
    <location>
        <begin position="1"/>
        <end position="16"/>
    </location>
</feature>
<gene>
    <name evidence="3" type="ORF">K402DRAFT_102762</name>
</gene>
<dbReference type="Proteomes" id="UP000800041">
    <property type="component" value="Unassembled WGS sequence"/>
</dbReference>
<evidence type="ECO:0000313" key="3">
    <source>
        <dbReference type="EMBL" id="KAF1985876.1"/>
    </source>
</evidence>
<proteinExistence type="predicted"/>
<organism evidence="3 4">
    <name type="scientific">Aulographum hederae CBS 113979</name>
    <dbReference type="NCBI Taxonomy" id="1176131"/>
    <lineage>
        <taxon>Eukaryota</taxon>
        <taxon>Fungi</taxon>
        <taxon>Dikarya</taxon>
        <taxon>Ascomycota</taxon>
        <taxon>Pezizomycotina</taxon>
        <taxon>Dothideomycetes</taxon>
        <taxon>Pleosporomycetidae</taxon>
        <taxon>Aulographales</taxon>
        <taxon>Aulographaceae</taxon>
    </lineage>
</organism>
<sequence>MRRFFALRRFLFRVFSFVVKHVHFPARRFPRPPSCNPPRSDKILGASWALPLRHLSSLASSPWPSRLTCNHCSANVGSGLGKRVRWFNNGAASAAQLGVVVALCCFEAFAPTSEVWAKHLQTGPYFFYSNRRHSERLSKSISLTIERIDGDKSSLTIPRSSPQPPYLISHHNHN</sequence>
<feature type="region of interest" description="Disordered" evidence="1">
    <location>
        <begin position="153"/>
        <end position="174"/>
    </location>
</feature>
<accession>A0A6G1GY39</accession>
<keyword evidence="4" id="KW-1185">Reference proteome</keyword>
<protein>
    <submittedName>
        <fullName evidence="3">Uncharacterized protein</fullName>
    </submittedName>
</protein>
<evidence type="ECO:0000256" key="1">
    <source>
        <dbReference type="SAM" id="MobiDB-lite"/>
    </source>
</evidence>
<dbReference type="AlphaFoldDB" id="A0A6G1GY39"/>
<keyword evidence="2" id="KW-0732">Signal</keyword>
<feature type="chain" id="PRO_5026098785" evidence="2">
    <location>
        <begin position="17"/>
        <end position="174"/>
    </location>
</feature>
<evidence type="ECO:0000256" key="2">
    <source>
        <dbReference type="SAM" id="SignalP"/>
    </source>
</evidence>
<reference evidence="3" key="1">
    <citation type="journal article" date="2020" name="Stud. Mycol.">
        <title>101 Dothideomycetes genomes: a test case for predicting lifestyles and emergence of pathogens.</title>
        <authorList>
            <person name="Haridas S."/>
            <person name="Albert R."/>
            <person name="Binder M."/>
            <person name="Bloem J."/>
            <person name="Labutti K."/>
            <person name="Salamov A."/>
            <person name="Andreopoulos B."/>
            <person name="Baker S."/>
            <person name="Barry K."/>
            <person name="Bills G."/>
            <person name="Bluhm B."/>
            <person name="Cannon C."/>
            <person name="Castanera R."/>
            <person name="Culley D."/>
            <person name="Daum C."/>
            <person name="Ezra D."/>
            <person name="Gonzalez J."/>
            <person name="Henrissat B."/>
            <person name="Kuo A."/>
            <person name="Liang C."/>
            <person name="Lipzen A."/>
            <person name="Lutzoni F."/>
            <person name="Magnuson J."/>
            <person name="Mondo S."/>
            <person name="Nolan M."/>
            <person name="Ohm R."/>
            <person name="Pangilinan J."/>
            <person name="Park H.-J."/>
            <person name="Ramirez L."/>
            <person name="Alfaro M."/>
            <person name="Sun H."/>
            <person name="Tritt A."/>
            <person name="Yoshinaga Y."/>
            <person name="Zwiers L.-H."/>
            <person name="Turgeon B."/>
            <person name="Goodwin S."/>
            <person name="Spatafora J."/>
            <person name="Crous P."/>
            <person name="Grigoriev I."/>
        </authorList>
    </citation>
    <scope>NUCLEOTIDE SEQUENCE</scope>
    <source>
        <strain evidence="3">CBS 113979</strain>
    </source>
</reference>
<dbReference type="EMBL" id="ML977160">
    <property type="protein sequence ID" value="KAF1985876.1"/>
    <property type="molecule type" value="Genomic_DNA"/>
</dbReference>